<reference evidence="4 5" key="1">
    <citation type="submission" date="2023-08" db="EMBL/GenBank/DDBJ databases">
        <title>Characterization of two Paracoccaceae strains isolated from Phycosphere and proposal of Xinfangfangia lacusdiani sp. nov.</title>
        <authorList>
            <person name="Deng Y."/>
            <person name="Zhang Y.Q."/>
        </authorList>
    </citation>
    <scope>NUCLEOTIDE SEQUENCE [LARGE SCALE GENOMIC DNA]</scope>
    <source>
        <strain evidence="4 5">CPCC 101601</strain>
    </source>
</reference>
<dbReference type="RefSeq" id="WP_306680059.1">
    <property type="nucleotide sequence ID" value="NZ_JAVDBT010000006.1"/>
</dbReference>
<feature type="coiled-coil region" evidence="1">
    <location>
        <begin position="165"/>
        <end position="194"/>
    </location>
</feature>
<sequence length="344" mass="36313">MRLVCPNCDAKYEVPDGAIPEGGRDVQCSACGHAWFQAQQDPFATPEPAAVDDAWAEADSFDDELSEDPAAVGRTPALDDFTPPPLHAAGQGRPVAEALAQADAEAELQAALNAPSAEFEVTDAEPPAQDDAALQAAIGAVLQDSAPPPAPGAPLMPRPELDEDLRALLREEAEREAEARRIEAQRAGRKAEAEGQMQVQPELAIDAAGAGLTPVQRRLAMLEGRDPDAAPPEPPRPPARRDLLPDVEEINSTLQPGDAAALDAEVEALPDLTSGSRSFRVGFLFAILILLLASAAYVLAPQLGAQLPQIQPHLDSYVSFVDGLRIWLNQQMNAATASLTSTAS</sequence>
<evidence type="ECO:0000259" key="3">
    <source>
        <dbReference type="Pfam" id="PF13717"/>
    </source>
</evidence>
<keyword evidence="2" id="KW-1133">Transmembrane helix</keyword>
<gene>
    <name evidence="4" type="ORF">Q9295_08250</name>
</gene>
<feature type="transmembrane region" description="Helical" evidence="2">
    <location>
        <begin position="281"/>
        <end position="300"/>
    </location>
</feature>
<feature type="domain" description="Zinc finger/thioredoxin putative" evidence="3">
    <location>
        <begin position="1"/>
        <end position="36"/>
    </location>
</feature>
<evidence type="ECO:0000313" key="4">
    <source>
        <dbReference type="EMBL" id="MDQ2066361.1"/>
    </source>
</evidence>
<evidence type="ECO:0000256" key="2">
    <source>
        <dbReference type="SAM" id="Phobius"/>
    </source>
</evidence>
<evidence type="ECO:0000256" key="1">
    <source>
        <dbReference type="SAM" id="Coils"/>
    </source>
</evidence>
<proteinExistence type="predicted"/>
<dbReference type="Proteomes" id="UP001239680">
    <property type="component" value="Unassembled WGS sequence"/>
</dbReference>
<keyword evidence="1" id="KW-0175">Coiled coil</keyword>
<comment type="caution">
    <text evidence="4">The sequence shown here is derived from an EMBL/GenBank/DDBJ whole genome shotgun (WGS) entry which is preliminary data.</text>
</comment>
<keyword evidence="2" id="KW-0472">Membrane</keyword>
<dbReference type="NCBIfam" id="TIGR02098">
    <property type="entry name" value="MJ0042_CXXC"/>
    <property type="match status" value="1"/>
</dbReference>
<keyword evidence="5" id="KW-1185">Reference proteome</keyword>
<name>A0ABU0VX77_9RHOB</name>
<organism evidence="4 5">
    <name type="scientific">Pseudogemmobacter lacusdianii</name>
    <dbReference type="NCBI Taxonomy" id="3069608"/>
    <lineage>
        <taxon>Bacteria</taxon>
        <taxon>Pseudomonadati</taxon>
        <taxon>Pseudomonadota</taxon>
        <taxon>Alphaproteobacteria</taxon>
        <taxon>Rhodobacterales</taxon>
        <taxon>Paracoccaceae</taxon>
        <taxon>Pseudogemmobacter</taxon>
    </lineage>
</organism>
<dbReference type="InterPro" id="IPR011723">
    <property type="entry name" value="Znf/thioredoxin_put"/>
</dbReference>
<dbReference type="Pfam" id="PF13717">
    <property type="entry name" value="Zn_ribbon_4"/>
    <property type="match status" value="1"/>
</dbReference>
<evidence type="ECO:0000313" key="5">
    <source>
        <dbReference type="Proteomes" id="UP001239680"/>
    </source>
</evidence>
<dbReference type="EMBL" id="JAVDBT010000006">
    <property type="protein sequence ID" value="MDQ2066361.1"/>
    <property type="molecule type" value="Genomic_DNA"/>
</dbReference>
<accession>A0ABU0VX77</accession>
<protein>
    <submittedName>
        <fullName evidence="4">Zinc-ribbon domain-containing protein</fullName>
    </submittedName>
</protein>
<keyword evidence="2" id="KW-0812">Transmembrane</keyword>